<accession>A0A5P6VQK1</accession>
<dbReference type="Proteomes" id="UP000327030">
    <property type="component" value="Chromosome 1"/>
</dbReference>
<reference evidence="3" key="1">
    <citation type="submission" date="2019-08" db="EMBL/GenBank/DDBJ databases">
        <title>Complete Genome Sequence of the Polysaccharide-Degrading Rumen Bacterium Pseudobutyrivibrio xylanivorans MA3014.</title>
        <authorList>
            <person name="Palevich N."/>
            <person name="Maclean P.H."/>
            <person name="Kelly W.J."/>
            <person name="Leahy S.C."/>
            <person name="Rakonjac J."/>
            <person name="Attwood G.T."/>
        </authorList>
    </citation>
    <scope>NUCLEOTIDE SEQUENCE [LARGE SCALE GENOMIC DNA]</scope>
    <source>
        <strain evidence="3">MA3014</strain>
    </source>
</reference>
<organism evidence="2 3">
    <name type="scientific">Pseudobutyrivibrio xylanivorans</name>
    <dbReference type="NCBI Taxonomy" id="185007"/>
    <lineage>
        <taxon>Bacteria</taxon>
        <taxon>Bacillati</taxon>
        <taxon>Bacillota</taxon>
        <taxon>Clostridia</taxon>
        <taxon>Lachnospirales</taxon>
        <taxon>Lachnospiraceae</taxon>
        <taxon>Pseudobutyrivibrio</taxon>
    </lineage>
</organism>
<dbReference type="KEGG" id="pxv:FXF36_08815"/>
<feature type="compositionally biased region" description="Low complexity" evidence="1">
    <location>
        <begin position="345"/>
        <end position="360"/>
    </location>
</feature>
<evidence type="ECO:0008006" key="4">
    <source>
        <dbReference type="Google" id="ProtNLM"/>
    </source>
</evidence>
<dbReference type="AlphaFoldDB" id="A0A5P6VQK1"/>
<evidence type="ECO:0000256" key="1">
    <source>
        <dbReference type="SAM" id="MobiDB-lite"/>
    </source>
</evidence>
<dbReference type="EMBL" id="CP043028">
    <property type="protein sequence ID" value="QFJ54953.1"/>
    <property type="molecule type" value="Genomic_DNA"/>
</dbReference>
<dbReference type="RefSeq" id="WP_167511339.1">
    <property type="nucleotide sequence ID" value="NZ_CP043028.1"/>
</dbReference>
<protein>
    <recommendedName>
        <fullName evidence="4">PEGA domain-containing protein</fullName>
    </recommendedName>
</protein>
<proteinExistence type="predicted"/>
<sequence length="396" mass="44041">MTGCSNHPNNATVQNYTGSAILNNQEQAEVVEADSQTESEEEPEYENHDLYIVENLDMTEETIALYSVSEDKLLRYNYNMTTKFLDKYGGSSSWAEFTTGTVVNIGDLLPASGALSQIQKSDDVWYFEDIKKYTIDEGRNLINIDNRNYKLTDSTKVYSDSEKVLISSISKGDKITVIGKDKEVISIAVTTGHGYLNIANTSLFDGSLIFIGNKIVSMVNGNETIEVPEGTYKITVANNGWGGSREYTVKRDENILVDLDSMKGDGPSYCMITFLVTVPETYVYIDGTMIDTNEPQYVQYGNHKLVVRCSGYEPWNKTLVVNSESAEITLAMEAEDNSVTENVANTTENSEQSETSGETTENVREEETAGSAIKNDYDYEVDYLSTISDLISNLMN</sequence>
<evidence type="ECO:0000313" key="2">
    <source>
        <dbReference type="EMBL" id="QFJ54953.1"/>
    </source>
</evidence>
<name>A0A5P6VQK1_PSEXY</name>
<evidence type="ECO:0000313" key="3">
    <source>
        <dbReference type="Proteomes" id="UP000327030"/>
    </source>
</evidence>
<feature type="region of interest" description="Disordered" evidence="1">
    <location>
        <begin position="338"/>
        <end position="371"/>
    </location>
</feature>
<gene>
    <name evidence="2" type="ORF">FXF36_08815</name>
</gene>